<comment type="similarity">
    <text evidence="1">Belongs to the glycosyl hydrolase 2 family.</text>
</comment>
<dbReference type="InterPro" id="IPR006104">
    <property type="entry name" value="Glyco_hydro_2_N"/>
</dbReference>
<gene>
    <name evidence="8" type="ORF">Aco04nite_33290</name>
</gene>
<keyword evidence="9" id="KW-1185">Reference proteome</keyword>
<dbReference type="GO" id="GO:0005975">
    <property type="term" value="P:carbohydrate metabolic process"/>
    <property type="evidence" value="ECO:0007669"/>
    <property type="project" value="InterPro"/>
</dbReference>
<dbReference type="Gene3D" id="3.90.182.10">
    <property type="entry name" value="Toxin - Anthrax Protective Antigen,domain 1"/>
    <property type="match status" value="1"/>
</dbReference>
<dbReference type="Pfam" id="PF00703">
    <property type="entry name" value="Glyco_hydro_2"/>
    <property type="match status" value="1"/>
</dbReference>
<evidence type="ECO:0000256" key="4">
    <source>
        <dbReference type="ARBA" id="ARBA00023157"/>
    </source>
</evidence>
<dbReference type="InterPro" id="IPR037524">
    <property type="entry name" value="PA14/GLEYA"/>
</dbReference>
<dbReference type="Pfam" id="PF13385">
    <property type="entry name" value="Laminin_G_3"/>
    <property type="match status" value="1"/>
</dbReference>
<dbReference type="GO" id="GO:0004553">
    <property type="term" value="F:hydrolase activity, hydrolyzing O-glycosyl compounds"/>
    <property type="evidence" value="ECO:0007669"/>
    <property type="project" value="InterPro"/>
</dbReference>
<dbReference type="InterPro" id="IPR008979">
    <property type="entry name" value="Galactose-bd-like_sf"/>
</dbReference>
<evidence type="ECO:0000256" key="2">
    <source>
        <dbReference type="ARBA" id="ARBA00022729"/>
    </source>
</evidence>
<feature type="compositionally biased region" description="Low complexity" evidence="6">
    <location>
        <begin position="849"/>
        <end position="862"/>
    </location>
</feature>
<protein>
    <submittedName>
        <fullName evidence="8">Hydrolase</fullName>
    </submittedName>
</protein>
<dbReference type="Gene3D" id="2.60.120.200">
    <property type="match status" value="1"/>
</dbReference>
<reference evidence="8" key="1">
    <citation type="submission" date="2021-03" db="EMBL/GenBank/DDBJ databases">
        <title>Whole genome shotgun sequence of Actinoplanes consettensis NBRC 14913.</title>
        <authorList>
            <person name="Komaki H."/>
            <person name="Tamura T."/>
        </authorList>
    </citation>
    <scope>NUCLEOTIDE SEQUENCE</scope>
    <source>
        <strain evidence="8">NBRC 14913</strain>
    </source>
</reference>
<dbReference type="SUPFAM" id="SSF56988">
    <property type="entry name" value="Anthrax protective antigen"/>
    <property type="match status" value="1"/>
</dbReference>
<keyword evidence="3 8" id="KW-0378">Hydrolase</keyword>
<comment type="caution">
    <text evidence="8">The sequence shown here is derived from an EMBL/GenBank/DDBJ whole genome shotgun (WGS) entry which is preliminary data.</text>
</comment>
<evidence type="ECO:0000256" key="5">
    <source>
        <dbReference type="ARBA" id="ARBA00023295"/>
    </source>
</evidence>
<dbReference type="InterPro" id="IPR006558">
    <property type="entry name" value="LamG-like"/>
</dbReference>
<dbReference type="InterPro" id="IPR013783">
    <property type="entry name" value="Ig-like_fold"/>
</dbReference>
<dbReference type="PANTHER" id="PTHR42732:SF2">
    <property type="entry name" value="BETA-MANNOSIDASE"/>
    <property type="match status" value="1"/>
</dbReference>
<dbReference type="InterPro" id="IPR011658">
    <property type="entry name" value="PA14_dom"/>
</dbReference>
<dbReference type="Gene3D" id="3.20.20.80">
    <property type="entry name" value="Glycosidases"/>
    <property type="match status" value="1"/>
</dbReference>
<keyword evidence="2" id="KW-0732">Signal</keyword>
<dbReference type="SMART" id="SM00560">
    <property type="entry name" value="LamGL"/>
    <property type="match status" value="1"/>
</dbReference>
<dbReference type="InterPro" id="IPR017853">
    <property type="entry name" value="GH"/>
</dbReference>
<dbReference type="SMART" id="SM00758">
    <property type="entry name" value="PA14"/>
    <property type="match status" value="1"/>
</dbReference>
<feature type="domain" description="PA14" evidence="7">
    <location>
        <begin position="17"/>
        <end position="161"/>
    </location>
</feature>
<name>A0A919VXS2_9ACTN</name>
<dbReference type="InterPro" id="IPR013320">
    <property type="entry name" value="ConA-like_dom_sf"/>
</dbReference>
<evidence type="ECO:0000256" key="6">
    <source>
        <dbReference type="SAM" id="MobiDB-lite"/>
    </source>
</evidence>
<dbReference type="PROSITE" id="PS51820">
    <property type="entry name" value="PA14"/>
    <property type="match status" value="1"/>
</dbReference>
<sequence>MLAISILAVPSSPAGAATVHGLKGEYFRMSAPGARDFAELGGVLLDPNIDLPGLAGTFESLTGRTEHTTARWTGKITAPATGDYTFSMVGDNGFRFLIDDAAVIDHWVGDWDVEQTSSPVHLVAGEAHDVRIEMFQDVGGANLFLRWSGAGIARQLVPESAFTPPDGFQVYPVDFSVDRAGTKVVADFEGAIDNVGQAAQHLVVEADTTPMPIKSVRVAGDKLVITLSEPVQKGQRVRVTYDGNGGLIVGGAAVPQVIRTAANASTHRLTTTWGDKVNPARPLQEYPRPQQVRKDWLNLNGQWEFAGATAAQQPVFGKALGERITVPFPMESLLSGVERHEDHSFYRKLVSIPQNWAGKRLKLNFGAVDYQAKVWVNGTLVAEHTGGYTAFTADITDAVRGRGKQEIVVAVTDTTGQDQPIGKQSTNPGGIVYTPTSGIWQTVWLEPVAPVSIDDIVTTPDLATSSLTVTVKSATATAGTKVTATARDKKGHKVATVTGAVNTALQLKIAKPHLWSTDDPYLYDLDVTLKKDTVRSYFGMRSIAVQNVGGFQKLVLNGKPVFSLATLDQGFWPDGLYTAPSDEAMLFDLKATKALGFNAIRKHIKVEPARWYRHADELGLLVWQDFVSAAIRTPAGQQAWRTQADQEMAQLHNSPALIGWVVFNEGWGEWDRTATGRIAEEVKAADPSRIVNAHSGVNCCDSKGDSGKGDVIDHHDYLNREAPYPDATRVAMDGEHGGFTLRTPGHMWPGPPAAIYSGVADKAALTAKYVDNTRTFYLEAAGAELSGSVYTQITDLETELNGLWTYDRREIKVDPAPVRAINLQVIRAGADAGKDATFPGRGDWALNEGTGTTAADSSTGGSPLSLKGDAKWAPGVTGTALAFDGDGDSAETTGPVVDTTRDYSIASWVTLDKIPGNYATAISQDGRKTESPFYLQYGQGAFAFSTPGGNRARLTITPDLNRWYHLVGVRDHTSGQVRLYVDGQPAGNATAGPDVVSTGPLSAGRAKYAGNRTDFWSGSIDQVHAYDHALTDTEVAALYAAEAQH</sequence>
<dbReference type="InterPro" id="IPR051913">
    <property type="entry name" value="GH2_Domain-Containing"/>
</dbReference>
<dbReference type="Pfam" id="PF02837">
    <property type="entry name" value="Glyco_hydro_2_N"/>
    <property type="match status" value="1"/>
</dbReference>
<evidence type="ECO:0000313" key="8">
    <source>
        <dbReference type="EMBL" id="GIM73033.1"/>
    </source>
</evidence>
<dbReference type="Gene3D" id="2.60.40.10">
    <property type="entry name" value="Immunoglobulins"/>
    <property type="match status" value="1"/>
</dbReference>
<evidence type="ECO:0000259" key="7">
    <source>
        <dbReference type="PROSITE" id="PS51820"/>
    </source>
</evidence>
<dbReference type="InterPro" id="IPR006102">
    <property type="entry name" value="Ig-like_GH2"/>
</dbReference>
<proteinExistence type="inferred from homology"/>
<keyword evidence="4" id="KW-1015">Disulfide bond</keyword>
<dbReference type="SUPFAM" id="SSF49785">
    <property type="entry name" value="Galactose-binding domain-like"/>
    <property type="match status" value="1"/>
</dbReference>
<evidence type="ECO:0000313" key="9">
    <source>
        <dbReference type="Proteomes" id="UP000680865"/>
    </source>
</evidence>
<evidence type="ECO:0000256" key="1">
    <source>
        <dbReference type="ARBA" id="ARBA00007401"/>
    </source>
</evidence>
<keyword evidence="5" id="KW-0326">Glycosidase</keyword>
<organism evidence="8 9">
    <name type="scientific">Winogradskya consettensis</name>
    <dbReference type="NCBI Taxonomy" id="113560"/>
    <lineage>
        <taxon>Bacteria</taxon>
        <taxon>Bacillati</taxon>
        <taxon>Actinomycetota</taxon>
        <taxon>Actinomycetes</taxon>
        <taxon>Micromonosporales</taxon>
        <taxon>Micromonosporaceae</taxon>
        <taxon>Winogradskya</taxon>
    </lineage>
</organism>
<dbReference type="Pfam" id="PF07691">
    <property type="entry name" value="PA14"/>
    <property type="match status" value="1"/>
</dbReference>
<dbReference type="SUPFAM" id="SSF49303">
    <property type="entry name" value="beta-Galactosidase/glucuronidase domain"/>
    <property type="match status" value="1"/>
</dbReference>
<dbReference type="SUPFAM" id="SSF49899">
    <property type="entry name" value="Concanavalin A-like lectins/glucanases"/>
    <property type="match status" value="1"/>
</dbReference>
<dbReference type="SUPFAM" id="SSF51445">
    <property type="entry name" value="(Trans)glycosidases"/>
    <property type="match status" value="1"/>
</dbReference>
<dbReference type="InterPro" id="IPR036156">
    <property type="entry name" value="Beta-gal/glucu_dom_sf"/>
</dbReference>
<dbReference type="AlphaFoldDB" id="A0A919VXS2"/>
<dbReference type="PANTHER" id="PTHR42732">
    <property type="entry name" value="BETA-GALACTOSIDASE"/>
    <property type="match status" value="1"/>
</dbReference>
<feature type="region of interest" description="Disordered" evidence="6">
    <location>
        <begin position="837"/>
        <end position="867"/>
    </location>
</feature>
<dbReference type="Proteomes" id="UP000680865">
    <property type="component" value="Unassembled WGS sequence"/>
</dbReference>
<accession>A0A919VXS2</accession>
<dbReference type="Gene3D" id="2.60.120.260">
    <property type="entry name" value="Galactose-binding domain-like"/>
    <property type="match status" value="1"/>
</dbReference>
<dbReference type="EMBL" id="BOQP01000016">
    <property type="protein sequence ID" value="GIM73033.1"/>
    <property type="molecule type" value="Genomic_DNA"/>
</dbReference>
<evidence type="ECO:0000256" key="3">
    <source>
        <dbReference type="ARBA" id="ARBA00022801"/>
    </source>
</evidence>